<dbReference type="InterPro" id="IPR020103">
    <property type="entry name" value="PsdUridine_synth_cat_dom_sf"/>
</dbReference>
<feature type="region of interest" description="Disordered" evidence="4">
    <location>
        <begin position="440"/>
        <end position="596"/>
    </location>
</feature>
<feature type="compositionally biased region" description="Basic and acidic residues" evidence="4">
    <location>
        <begin position="563"/>
        <end position="592"/>
    </location>
</feature>
<dbReference type="InterPro" id="IPR012960">
    <property type="entry name" value="Dyskerin-like"/>
</dbReference>
<dbReference type="GO" id="GO:0000495">
    <property type="term" value="P:box H/ACA sno(s)RNA 3'-end processing"/>
    <property type="evidence" value="ECO:0007669"/>
    <property type="project" value="TreeGrafter"/>
</dbReference>
<evidence type="ECO:0000256" key="3">
    <source>
        <dbReference type="SAM" id="Coils"/>
    </source>
</evidence>
<dbReference type="SUPFAM" id="SSF55120">
    <property type="entry name" value="Pseudouridine synthase"/>
    <property type="match status" value="1"/>
</dbReference>
<feature type="compositionally biased region" description="Basic and acidic residues" evidence="4">
    <location>
        <begin position="537"/>
        <end position="556"/>
    </location>
</feature>
<dbReference type="InterPro" id="IPR002501">
    <property type="entry name" value="PsdUridine_synth_N"/>
</dbReference>
<dbReference type="CDD" id="cd02572">
    <property type="entry name" value="PseudoU_synth_hDyskerin"/>
    <property type="match status" value="1"/>
</dbReference>
<organism evidence="6 7">
    <name type="scientific">Plasmodium yoelii yoelii</name>
    <dbReference type="NCBI Taxonomy" id="73239"/>
    <lineage>
        <taxon>Eukaryota</taxon>
        <taxon>Sar</taxon>
        <taxon>Alveolata</taxon>
        <taxon>Apicomplexa</taxon>
        <taxon>Aconoidasida</taxon>
        <taxon>Haemosporida</taxon>
        <taxon>Plasmodiidae</taxon>
        <taxon>Plasmodium</taxon>
        <taxon>Plasmodium (Vinckeia)</taxon>
    </lineage>
</organism>
<feature type="region of interest" description="Disordered" evidence="4">
    <location>
        <begin position="3549"/>
        <end position="3582"/>
    </location>
</feature>
<dbReference type="SUPFAM" id="SSF88697">
    <property type="entry name" value="PUA domain-like"/>
    <property type="match status" value="1"/>
</dbReference>
<feature type="compositionally biased region" description="Basic and acidic residues" evidence="4">
    <location>
        <begin position="497"/>
        <end position="519"/>
    </location>
</feature>
<proteinExistence type="inferred from homology"/>
<feature type="region of interest" description="Disordered" evidence="4">
    <location>
        <begin position="1828"/>
        <end position="1852"/>
    </location>
</feature>
<comment type="caution">
    <text evidence="6">The sequence shown here is derived from an EMBL/GenBank/DDBJ whole genome shotgun (WGS) entry which is preliminary data.</text>
</comment>
<feature type="compositionally biased region" description="Basic and acidic residues" evidence="4">
    <location>
        <begin position="837"/>
        <end position="854"/>
    </location>
</feature>
<dbReference type="InterPro" id="IPR036974">
    <property type="entry name" value="PUA_sf"/>
</dbReference>
<dbReference type="InterPro" id="IPR014012">
    <property type="entry name" value="HSA_dom"/>
</dbReference>
<feature type="domain" description="HSA" evidence="5">
    <location>
        <begin position="694"/>
        <end position="767"/>
    </location>
</feature>
<evidence type="ECO:0000313" key="7">
    <source>
        <dbReference type="Proteomes" id="UP000008553"/>
    </source>
</evidence>
<dbReference type="PROSITE" id="PS51204">
    <property type="entry name" value="HSA"/>
    <property type="match status" value="1"/>
</dbReference>
<dbReference type="FunCoup" id="Q7RDH5">
    <property type="interactions" value="453"/>
</dbReference>
<dbReference type="SMART" id="SM01136">
    <property type="entry name" value="DKCLD"/>
    <property type="match status" value="1"/>
</dbReference>
<dbReference type="InterPro" id="IPR032819">
    <property type="entry name" value="TruB_C"/>
</dbReference>
<feature type="coiled-coil region" evidence="3">
    <location>
        <begin position="1166"/>
        <end position="1200"/>
    </location>
</feature>
<feature type="coiled-coil region" evidence="3">
    <location>
        <begin position="1940"/>
        <end position="1967"/>
    </location>
</feature>
<dbReference type="Pfam" id="PF08068">
    <property type="entry name" value="DKCLD"/>
    <property type="match status" value="1"/>
</dbReference>
<dbReference type="Pfam" id="PF01472">
    <property type="entry name" value="PUA"/>
    <property type="match status" value="1"/>
</dbReference>
<protein>
    <recommendedName>
        <fullName evidence="5">HSA domain-containing protein</fullName>
    </recommendedName>
</protein>
<dbReference type="GO" id="GO:1990481">
    <property type="term" value="P:mRNA pseudouridine synthesis"/>
    <property type="evidence" value="ECO:0007669"/>
    <property type="project" value="TreeGrafter"/>
</dbReference>
<dbReference type="Proteomes" id="UP000008553">
    <property type="component" value="Unassembled WGS sequence"/>
</dbReference>
<feature type="region of interest" description="Disordered" evidence="4">
    <location>
        <begin position="4183"/>
        <end position="4236"/>
    </location>
</feature>
<dbReference type="GO" id="GO:0009982">
    <property type="term" value="F:pseudouridine synthase activity"/>
    <property type="evidence" value="ECO:0007669"/>
    <property type="project" value="InterPro"/>
</dbReference>
<dbReference type="PROSITE" id="PS50890">
    <property type="entry name" value="PUA"/>
    <property type="match status" value="1"/>
</dbReference>
<keyword evidence="7" id="KW-1185">Reference proteome</keyword>
<dbReference type="InterPro" id="IPR004802">
    <property type="entry name" value="tRNA_PsdUridine_synth_B_fam"/>
</dbReference>
<feature type="compositionally biased region" description="Low complexity" evidence="4">
    <location>
        <begin position="4187"/>
        <end position="4227"/>
    </location>
</feature>
<dbReference type="Pfam" id="PF16198">
    <property type="entry name" value="TruB_C_2"/>
    <property type="match status" value="1"/>
</dbReference>
<dbReference type="STRING" id="73239.Q7RDH5"/>
<feature type="compositionally biased region" description="Basic residues" evidence="4">
    <location>
        <begin position="1408"/>
        <end position="1417"/>
    </location>
</feature>
<dbReference type="SMART" id="SM00359">
    <property type="entry name" value="PUA"/>
    <property type="match status" value="1"/>
</dbReference>
<evidence type="ECO:0000256" key="2">
    <source>
        <dbReference type="ARBA" id="ARBA00023235"/>
    </source>
</evidence>
<feature type="compositionally biased region" description="Low complexity" evidence="4">
    <location>
        <begin position="463"/>
        <end position="476"/>
    </location>
</feature>
<keyword evidence="2" id="KW-0413">Isomerase</keyword>
<feature type="compositionally biased region" description="Basic and acidic residues" evidence="4">
    <location>
        <begin position="441"/>
        <end position="461"/>
    </location>
</feature>
<dbReference type="PaxDb" id="73239-Q7RDH5"/>
<gene>
    <name evidence="6" type="ORF">PY05447</name>
</gene>
<evidence type="ECO:0000256" key="4">
    <source>
        <dbReference type="SAM" id="MobiDB-lite"/>
    </source>
</evidence>
<dbReference type="Pfam" id="PF01509">
    <property type="entry name" value="TruB_N"/>
    <property type="match status" value="1"/>
</dbReference>
<evidence type="ECO:0000313" key="6">
    <source>
        <dbReference type="EMBL" id="EAA17472.1"/>
    </source>
</evidence>
<feature type="region of interest" description="Disordered" evidence="4">
    <location>
        <begin position="1099"/>
        <end position="1129"/>
    </location>
</feature>
<dbReference type="Gene3D" id="2.30.130.10">
    <property type="entry name" value="PUA domain"/>
    <property type="match status" value="1"/>
</dbReference>
<dbReference type="GO" id="GO:0031120">
    <property type="term" value="P:snRNA pseudouridine synthesis"/>
    <property type="evidence" value="ECO:0007669"/>
    <property type="project" value="TreeGrafter"/>
</dbReference>
<keyword evidence="3" id="KW-0175">Coiled coil</keyword>
<dbReference type="PANTHER" id="PTHR23127">
    <property type="entry name" value="CENTROMERE/MICROTUBULE BINDING PROTEIN CBF5"/>
    <property type="match status" value="1"/>
</dbReference>
<dbReference type="InParanoid" id="Q7RDH5"/>
<dbReference type="NCBIfam" id="TIGR00425">
    <property type="entry name" value="CBF5"/>
    <property type="match status" value="1"/>
</dbReference>
<dbReference type="FunFam" id="3.30.2350.10:FF:000001">
    <property type="entry name" value="H/ACA ribonucleoprotein complex subunit CBF5"/>
    <property type="match status" value="1"/>
</dbReference>
<reference evidence="6 7" key="1">
    <citation type="journal article" date="2002" name="Nature">
        <title>Genome sequence and comparative analysis of the model rodent malaria parasite Plasmodium yoelii yoelii.</title>
        <authorList>
            <person name="Carlton J.M."/>
            <person name="Angiuoli S.V."/>
            <person name="Suh B.B."/>
            <person name="Kooij T.W."/>
            <person name="Pertea M."/>
            <person name="Silva J.C."/>
            <person name="Ermolaeva M.D."/>
            <person name="Allen J.E."/>
            <person name="Selengut J.D."/>
            <person name="Koo H.L."/>
            <person name="Peterson J.D."/>
            <person name="Pop M."/>
            <person name="Kosack D.S."/>
            <person name="Shumway M.F."/>
            <person name="Bidwell S.L."/>
            <person name="Shallom S.J."/>
            <person name="van Aken S.E."/>
            <person name="Riedmuller S.B."/>
            <person name="Feldblyum T.V."/>
            <person name="Cho J.K."/>
            <person name="Quackenbush J."/>
            <person name="Sedegah M."/>
            <person name="Shoaibi A."/>
            <person name="Cummings L.M."/>
            <person name="Florens L."/>
            <person name="Yates J.R."/>
            <person name="Raine J.D."/>
            <person name="Sinden R.E."/>
            <person name="Harris M.A."/>
            <person name="Cunningham D.A."/>
            <person name="Preiser P.R."/>
            <person name="Bergman L.W."/>
            <person name="Vaidya A.B."/>
            <person name="van Lin L.H."/>
            <person name="Janse C.J."/>
            <person name="Waters A.P."/>
            <person name="Smith H.O."/>
            <person name="White O.R."/>
            <person name="Salzberg S.L."/>
            <person name="Venter J.C."/>
            <person name="Fraser C.M."/>
            <person name="Hoffman S.L."/>
            <person name="Gardner M.J."/>
            <person name="Carucci D.J."/>
        </authorList>
    </citation>
    <scope>NUCLEOTIDE SEQUENCE [LARGE SCALE GENOMIC DNA]</scope>
    <source>
        <strain evidence="6 7">17XNL</strain>
    </source>
</reference>
<dbReference type="NCBIfam" id="NF003280">
    <property type="entry name" value="PRK04270.1"/>
    <property type="match status" value="1"/>
</dbReference>
<feature type="compositionally biased region" description="Polar residues" evidence="4">
    <location>
        <begin position="1101"/>
        <end position="1110"/>
    </location>
</feature>
<evidence type="ECO:0000256" key="1">
    <source>
        <dbReference type="ARBA" id="ARBA00008999"/>
    </source>
</evidence>
<dbReference type="InterPro" id="IPR015947">
    <property type="entry name" value="PUA-like_sf"/>
</dbReference>
<feature type="compositionally biased region" description="Low complexity" evidence="4">
    <location>
        <begin position="1833"/>
        <end position="1852"/>
    </location>
</feature>
<dbReference type="GO" id="GO:0031429">
    <property type="term" value="C:box H/ACA snoRNP complex"/>
    <property type="evidence" value="ECO:0007669"/>
    <property type="project" value="TreeGrafter"/>
</dbReference>
<feature type="region of interest" description="Disordered" evidence="4">
    <location>
        <begin position="1397"/>
        <end position="1423"/>
    </location>
</feature>
<feature type="region of interest" description="Disordered" evidence="4">
    <location>
        <begin position="823"/>
        <end position="870"/>
    </location>
</feature>
<dbReference type="Gene3D" id="3.30.2350.10">
    <property type="entry name" value="Pseudouridine synthase"/>
    <property type="match status" value="1"/>
</dbReference>
<dbReference type="InterPro" id="IPR002478">
    <property type="entry name" value="PUA"/>
</dbReference>
<dbReference type="CDD" id="cd21148">
    <property type="entry name" value="PUA_Cbf5"/>
    <property type="match status" value="1"/>
</dbReference>
<dbReference type="EMBL" id="AABL01001730">
    <property type="protein sequence ID" value="EAA17472.1"/>
    <property type="molecule type" value="Genomic_DNA"/>
</dbReference>
<name>Q7RDH5_PLAYO</name>
<comment type="similarity">
    <text evidence="1">Belongs to the pseudouridine synthase TruB family.</text>
</comment>
<dbReference type="PANTHER" id="PTHR23127:SF0">
    <property type="entry name" value="H_ACA RIBONUCLEOPROTEIN COMPLEX SUBUNIT DKC1"/>
    <property type="match status" value="1"/>
</dbReference>
<sequence>MYNIKCNILYVYYFFGTRQKNIVSEILYYSSCKNLTKGIYYEDFHLLFFLIKKLYIFRKPLLVICLNNFEVINFFISDSINVIYCYKIFIKKYILSKKYNIISKRDVMITYYYIQFNLSKERNIYHTKINHILLNMLNGWICKKYVIKFCIEDCMKICAERYIIITFLKLYAKYFRTFINRNFDFSGLLNCNINFINISNDNNINGIVNNNSDNNNSINFHRSTNYSISILRKKRGKNRHLHNLQKYVYFIIFYNIVLHVKNKPIKKINILFSEKDSLYVIKKLSNYVKKKKIFILYYIYNNIDIFFIRVNFKSNIRRNIFFKIIIKYIKNVEKLKRYGEICFFSKIINREFIQQKKAINTFFSISKKFYKFKYYNNLTKKKKKYIYFFFIIKCNEELYSKYKSMNIIRNEFKEEKYIENSEKIFNNIFMKTCVKQCNNKENNDDSGKKTGTDKRNTKDGNDSETGSNGNNENSGNDGDGGNNSGKDKNSSGNGDNNDDKQNDDKDKKNNRNNKEQDKERKKKNDMKKGTQKNSADNTDKDGTNKTNDSNDNKNNENDEDKEEKENKENKEENENKENKEENENKENKEKTEINGNVENTCKKRKCGKGLTRNRNKGKNLNENSTNIMFHKTDEACSINVDSPILNVEKKDPVKRRKENKIDRKNYNHEKNEKYSLNMLIAENAHKIIKNGRVYKQFEPCYNHQTHNNFMLKELLWMSIDFYEEKRWKKNVSKRFSYLMNTNFYEKQKNDKYFISSQISNDIKMFWFFILNEIRPDLVPIDLDHKVKNKNGIKKDFFRIIKKNIESKESNFKNIINNINLNTNNNELNSKQLGMVNKGERENDRDKNENKDKFLNSENEDTTSQKTHSGISNKLLSLNILNEKNMNPDETTSKNDNNSNDLNILPKTDNNIIEEHCQNLGSNDKTVKVFKNDDNEFENGLTSYEECLAKLENNVNKEMLNKYEYNSKICYNDSKNCNKINEISYKNTFYYNEEYSDYYDNNNDRKYNVAYNGICNNFRYYNNHMGNNSYCKDCNYLDLSDQLYIYCLLFISISLIEIKENIFYNIDNISNEDKVTILDEENDTHISKATYSKIYAKDNFANEEQQTTSGDDNVKNGDIDQSNDNDKNNNYMCNGKMEINEENINCDGKDKMTIENKANEIHANEGNDGNNHNAENIKNECKKIEENINQLCEVTEKINENKILKMIKKESKNSTEHYNDKSYKEYKINQNGYHKNYNIYDNTNDEGYKSNKNYPDYYDDLKSNVNYNNNNSSNNMVPFLPALSNIDIKELIVIPYSLPHDNIINKETAYSLESERKMYEWINEIKERNINIYMNNMESYGGKSYPFEFHNIDNYYNNINLPLTKLTEYDEYTFFLYLFYIKNSPYILKKQIQKDKKKRKRDLSDITPPKKRASRRKLNKESGEKEIEIIRESEKVTNNTEDVDSKGISEINLLQTNNNSILIKGEENKNFYNNKLTSKNVGEIKKDEPQFSKDNTEKEIKLWKERKLEWTNDEINFLLILANTYINYINIDTTTQIMDNKGTNITINNNNNQNEVYNAENNNITIKNTLEVSCSTTVVEIVQKENKTLSNENDAKKLNNINKETPNECKSEGLGNLQNIKMNNLNDSILSTEGKLDNTNISTPHFKKNNESDKTIEDMNYVYYINWTIISLALTSYNKINNICEIPKSAEECRDKFLSLTKDNKYKNYNIYNLHENNYINPKNNIDNKKSSRKLKFLSIFSTTRTNTLIEAFNKYMNKKIEKYKLRKMARTEKKMEHGQEVIRSKGEMLNGDKSIDQTNYIIKTNDLRNSIFCDESEQTELLNNTLTEEMTQSNYKQTSISSNSSSKNDSMRSNIQNEISETLKDGSFFNDINLDTNMNRKEDFINNLFKDVSVNNYETSEEDAECGEDSFFSYSDVGYCSSGELYNNKSSIKLENMVNILDNLDNVEKLKIENNELRENTNFKVKEIHDDITEGKNKINDNCEFLDGDEKKIYNNITEGEIENNINDNKPNCFIDVTKKYSGITSNKIDDNYDNMELQTNESENYQTNDSKMVNDVKSEIYKNDNDGCAIKMKCNENGIYSNNAENNSYKTWKYSSNFTGSMNELICYDKIKKLLNTVCKNKKNVNEFISLLKNEYIIKNPYFLKVIQIFINNVKPVIGYYDNMIDSVNGKSDYIYSNKEYLKDLCKNKIDKEFVKFIRKIIEHDKKQKNKYIEKITKTIPYQNNINSNELIINSPSNSYNTVKNLSTKILNYVPYVDDKKKGNIKQMSKRFNSKNLVSQILLADYIVDKLKTFPISDSSTSTYNNKTIDDLISEYHLKAYTEYINDNFNENSYASKLEKSYVDDPSTEINDESSINASLVDIKNKNVSDVMKNNENELEGKFEISKKFSENFGHTSSCDQISKKENSLYNKTTGDKTENTFNILPTFGNNTPNNKFANNNNSNNETIDSINENVTDANLGVNHEKNIEMDAKTSSNMTLGILEYNKNNTNINPDNVLNNNTPNDNNQGLKKLKKLNSEPSVNLYNDKIIDLGNYTKQIKNSSKTQPIRKSTGTTNKITKYKTSTNLCNYSNNKGRKNNNNNSNSDNNVILNYAQNIKWPSLNKFETQTNPINNNNNDYNNFYKEGTPVFEQLPISHEESNNKQHMCNEKINLTRKRQKTSDNKCNNSIKNVPNESLIKYPSNQPYYQVKNIHDSYFNDNNQTPMKLNTRIPSTDISVSPSSAIMYEHIKGSDISDLANRTDLLCNGSQPGNNVPLNIISSNSSSSNGISNNNIGLNSSSHLNNMGGVIVGGMNSSNSNHIINNFAHKGGEEGDKFVPFSYGALQNNKYVSPSQGNNQLYYNKAPIYESPDIASNKIGGNNTMNSYNSRSADISSNYFNSRILHSLSNSNNINNVNLNVDKNGYSANMRDHIGISRRSSTSILYSETNENNENMIFMKSRSPSNYPSPYNPNKGIIHDNDSSKPYYDSQILQQQMQHQTQQSAQQQSQIVSNTDMVNNMGMSTNNVLTNNKEESNNDPSNISEAKNKNVIYHNYALNKYSSNSVKKLSQINNQNGSNIQPGYHNINYDQINNNYIPQNIMKNHNELISSNNDKKKMVYYPTHPIPNFANINNVPLENLDKHHIAFSNDSFNRNINYLNQMNLVKLDPVSEKENMSTGVKIVGEKVQHTQQSIKNNTQHNDIHNSIIENNLGQSNYAVNMINSGSLNSSSNLIIEGTPNNDMNVNVNNHHNLSPIPSNSMQQSQINIDQNNNYMSNGHERDPASRMQFTPKGSVIPVPNQQNININNQGIKYNEINAQNINQPNNLNSYINQVNFIVQVLNKKKGNQKDNIPPNINQQNMGKYNVDQTVVNTLNLKQGNFANPNLSQPHNNNVIQNGNNNNNNNNNMGLPTYHTQANINLQNIKSPMNDNNISNMLNMGMRNNMPKNIIPNIPPNNVFVAKDVIQQKILQQQQQHKMQQELIHKAHNDKENLVNSQMQFSEEQMQHQKLLQKMKQEQLQKPLQQIHPHQIQTHNMNSQQQIPIHPMQQKMQALQIQSLIKAQQIKKQLHPSQLQQQQMQQKLHPQQIHPQQLRSPQIPQQQLTPQQMQQMKMHNIQFQKHEMKKHMEQLQKNIPYNQQKIHQIYNLQQNIISNDEKNDKQNMHRQISMGINPQIQNMHMLQAKNNDELISKENLNNNLNENPIYAVNRTFSNNINKFKNPDNFYPQNAFHPNPSSNKMDVKDIRNIGNKTLIENGIVLNPSQNRADISNNNITSHILPINMASYNSQNMQFINGFLKIMEKLEYKIEPEKKEATIDASNWPLLLKNYDKLNIRSSHFTPLPMGNSPYSRNLKEYLKYGIINLDKPSNPSSHEVVSWIRKILRCEKTGHSGTLDPKVTGVLLVCLNRATRLVKSQQESGKEYVCVCKFHSKPKSIEEVKLVLNNFQGAIFQRPPLICAVKRQLRVRTIYESKLLDYDDTNNLCVFWVRCQAGTYIRTLCEHIGLLLGVGAHMQELRRVKSGNMTEYDNMCTLHDIMDAQYIYDTTGDETYLRKIITPLEKLLINFPRIVIKDSAVNAICYGAKLTIPGVLRFDNNIDVYSEIVLMTTKGEAVALAIAQMTSTVIATVDHGIVALTKRVIMDRDTYDVKWGFGNRSMEKKKLILAGLLDKYGKPNEKTPISWIKSEGYAPKIVGSTSSYVLTMDDNTKNAENNSNNLESNINGDNIKDTNNASLGTDNNNNNTENDNSGVVKKKRKVN</sequence>
<accession>Q7RDH5</accession>
<dbReference type="GO" id="GO:0003723">
    <property type="term" value="F:RNA binding"/>
    <property type="evidence" value="ECO:0007669"/>
    <property type="project" value="InterPro"/>
</dbReference>
<dbReference type="GO" id="GO:0031118">
    <property type="term" value="P:rRNA pseudouridine synthesis"/>
    <property type="evidence" value="ECO:0007669"/>
    <property type="project" value="TreeGrafter"/>
</dbReference>
<evidence type="ECO:0000259" key="5">
    <source>
        <dbReference type="PROSITE" id="PS51204"/>
    </source>
</evidence>